<dbReference type="EMBL" id="JARYMX010000005">
    <property type="protein sequence ID" value="KAJ9547937.1"/>
    <property type="molecule type" value="Genomic_DNA"/>
</dbReference>
<reference evidence="1" key="1">
    <citation type="submission" date="2023-03" db="EMBL/GenBank/DDBJ databases">
        <title>Chromosome-scale reference genome and RAD-based genetic map of yellow starthistle (Centaurea solstitialis) reveal putative structural variation and QTLs associated with invader traits.</title>
        <authorList>
            <person name="Reatini B."/>
            <person name="Cang F.A."/>
            <person name="Jiang Q."/>
            <person name="Mckibben M.T.W."/>
            <person name="Barker M.S."/>
            <person name="Rieseberg L.H."/>
            <person name="Dlugosch K.M."/>
        </authorList>
    </citation>
    <scope>NUCLEOTIDE SEQUENCE</scope>
    <source>
        <strain evidence="1">CAN-66</strain>
        <tissue evidence="1">Leaf</tissue>
    </source>
</reference>
<evidence type="ECO:0000313" key="2">
    <source>
        <dbReference type="Proteomes" id="UP001172457"/>
    </source>
</evidence>
<dbReference type="AlphaFoldDB" id="A0AA38W5X2"/>
<protein>
    <submittedName>
        <fullName evidence="1">Uncharacterized protein</fullName>
    </submittedName>
</protein>
<evidence type="ECO:0000313" key="1">
    <source>
        <dbReference type="EMBL" id="KAJ9547937.1"/>
    </source>
</evidence>
<gene>
    <name evidence="1" type="ORF">OSB04_020480</name>
</gene>
<proteinExistence type="predicted"/>
<comment type="caution">
    <text evidence="1">The sequence shown here is derived from an EMBL/GenBank/DDBJ whole genome shotgun (WGS) entry which is preliminary data.</text>
</comment>
<name>A0AA38W5X2_9ASTR</name>
<organism evidence="1 2">
    <name type="scientific">Centaurea solstitialis</name>
    <name type="common">yellow star-thistle</name>
    <dbReference type="NCBI Taxonomy" id="347529"/>
    <lineage>
        <taxon>Eukaryota</taxon>
        <taxon>Viridiplantae</taxon>
        <taxon>Streptophyta</taxon>
        <taxon>Embryophyta</taxon>
        <taxon>Tracheophyta</taxon>
        <taxon>Spermatophyta</taxon>
        <taxon>Magnoliopsida</taxon>
        <taxon>eudicotyledons</taxon>
        <taxon>Gunneridae</taxon>
        <taxon>Pentapetalae</taxon>
        <taxon>asterids</taxon>
        <taxon>campanulids</taxon>
        <taxon>Asterales</taxon>
        <taxon>Asteraceae</taxon>
        <taxon>Carduoideae</taxon>
        <taxon>Cardueae</taxon>
        <taxon>Centaureinae</taxon>
        <taxon>Centaurea</taxon>
    </lineage>
</organism>
<sequence>MGMLLVAIGFQDCDACHVLLMRMPYHLHRSLAHTLCKYPTPFECCPLQYNLHKKNKRTNQGLGLGVFACGLSKREGKARLTRLKTLEP</sequence>
<accession>A0AA38W5X2</accession>
<dbReference type="Proteomes" id="UP001172457">
    <property type="component" value="Chromosome 5"/>
</dbReference>
<keyword evidence="2" id="KW-1185">Reference proteome</keyword>